<dbReference type="RefSeq" id="WP_198385519.1">
    <property type="nucleotide sequence ID" value="NZ_CP020474.1"/>
</dbReference>
<keyword evidence="6" id="KW-1185">Reference proteome</keyword>
<name>A0A1V0RQ72_9RHOB</name>
<dbReference type="InterPro" id="IPR036249">
    <property type="entry name" value="Thioredoxin-like_sf"/>
</dbReference>
<evidence type="ECO:0000256" key="3">
    <source>
        <dbReference type="PROSITE-ProRule" id="PRU01282"/>
    </source>
</evidence>
<dbReference type="GO" id="GO:0008794">
    <property type="term" value="F:arsenate reductase (glutaredoxin) activity"/>
    <property type="evidence" value="ECO:0007669"/>
    <property type="project" value="UniProtKB-UniRule"/>
</dbReference>
<evidence type="ECO:0000313" key="6">
    <source>
        <dbReference type="Proteomes" id="UP000192273"/>
    </source>
</evidence>
<dbReference type="PANTHER" id="PTHR30041">
    <property type="entry name" value="ARSENATE REDUCTASE"/>
    <property type="match status" value="1"/>
</dbReference>
<dbReference type="InterPro" id="IPR006660">
    <property type="entry name" value="Arsenate_reductase-like"/>
</dbReference>
<dbReference type="PANTHER" id="PTHR30041:SF4">
    <property type="entry name" value="ARSENATE REDUCTASE"/>
    <property type="match status" value="1"/>
</dbReference>
<keyword evidence="2 4" id="KW-0560">Oxidoreductase</keyword>
<dbReference type="KEGG" id="rmm:ROSMUCSMR3_02469"/>
<evidence type="ECO:0000256" key="2">
    <source>
        <dbReference type="ARBA" id="ARBA00023002"/>
    </source>
</evidence>
<proteinExistence type="inferred from homology"/>
<dbReference type="CDD" id="cd03034">
    <property type="entry name" value="ArsC_ArsC"/>
    <property type="match status" value="1"/>
</dbReference>
<accession>A0A1V0RQ72</accession>
<comment type="similarity">
    <text evidence="1 3 4">Belongs to the ArsC family.</text>
</comment>
<dbReference type="Gene3D" id="3.40.30.10">
    <property type="entry name" value="Glutaredoxin"/>
    <property type="match status" value="1"/>
</dbReference>
<evidence type="ECO:0000313" key="5">
    <source>
        <dbReference type="EMBL" id="ARE83938.1"/>
    </source>
</evidence>
<comment type="catalytic activity">
    <reaction evidence="4">
        <text>[glutaredoxin]-dithiol + arsenate + glutathione + H(+) = glutathionyl-S-S-[glutaredoxin] + arsenite + H2O</text>
        <dbReference type="Rhea" id="RHEA:22016"/>
        <dbReference type="Rhea" id="RHEA-COMP:10729"/>
        <dbReference type="Rhea" id="RHEA-COMP:17668"/>
        <dbReference type="ChEBI" id="CHEBI:15377"/>
        <dbReference type="ChEBI" id="CHEBI:15378"/>
        <dbReference type="ChEBI" id="CHEBI:29242"/>
        <dbReference type="ChEBI" id="CHEBI:29950"/>
        <dbReference type="ChEBI" id="CHEBI:48597"/>
        <dbReference type="ChEBI" id="CHEBI:57925"/>
        <dbReference type="ChEBI" id="CHEBI:146199"/>
        <dbReference type="EC" id="1.20.4.1"/>
    </reaction>
</comment>
<evidence type="ECO:0000256" key="1">
    <source>
        <dbReference type="ARBA" id="ARBA00007198"/>
    </source>
</evidence>
<dbReference type="EC" id="1.20.4.1" evidence="4"/>
<dbReference type="PROSITE" id="PS51353">
    <property type="entry name" value="ARSC"/>
    <property type="match status" value="1"/>
</dbReference>
<dbReference type="AlphaFoldDB" id="A0A1V0RQ72"/>
<dbReference type="InterPro" id="IPR006659">
    <property type="entry name" value="Arsenate_reductase"/>
</dbReference>
<gene>
    <name evidence="5" type="primary">arsC</name>
    <name evidence="5" type="ORF">ROSMUCSMR3_02469</name>
</gene>
<reference evidence="5 6" key="1">
    <citation type="submission" date="2017-03" db="EMBL/GenBank/DDBJ databases">
        <title>Genome Sequence of Roseovarius mucosus strain SMR3 Isolated from a culture of the Diatom Skeletonema marinoi.</title>
        <authorList>
            <person name="Topel M."/>
            <person name="Pinder M."/>
            <person name="Johansson O.N."/>
            <person name="Kourtchenko O."/>
            <person name="Godhe A."/>
            <person name="Clarke A.K."/>
        </authorList>
    </citation>
    <scope>NUCLEOTIDE SEQUENCE [LARGE SCALE GENOMIC DNA]</scope>
    <source>
        <strain evidence="5 6">SMR3</strain>
    </source>
</reference>
<organism evidence="5 6">
    <name type="scientific">Roseovarius mucosus</name>
    <dbReference type="NCBI Taxonomy" id="215743"/>
    <lineage>
        <taxon>Bacteria</taxon>
        <taxon>Pseudomonadati</taxon>
        <taxon>Pseudomonadota</taxon>
        <taxon>Alphaproteobacteria</taxon>
        <taxon>Rhodobacterales</taxon>
        <taxon>Roseobacteraceae</taxon>
        <taxon>Roseovarius</taxon>
    </lineage>
</organism>
<dbReference type="Proteomes" id="UP000192273">
    <property type="component" value="Chromosome"/>
</dbReference>
<dbReference type="EMBL" id="CP020474">
    <property type="protein sequence ID" value="ARE83938.1"/>
    <property type="molecule type" value="Genomic_DNA"/>
</dbReference>
<dbReference type="SUPFAM" id="SSF52833">
    <property type="entry name" value="Thioredoxin-like"/>
    <property type="match status" value="1"/>
</dbReference>
<dbReference type="NCBIfam" id="TIGR00014">
    <property type="entry name" value="arsC"/>
    <property type="match status" value="1"/>
</dbReference>
<dbReference type="Pfam" id="PF03960">
    <property type="entry name" value="ArsC"/>
    <property type="match status" value="1"/>
</dbReference>
<evidence type="ECO:0000256" key="4">
    <source>
        <dbReference type="RuleBase" id="RU362029"/>
    </source>
</evidence>
<sequence>MAVITYWHNPRCSKSRAGLALLEEHGAEVVVRRYLEDAPAVAELRAVLVLLGCAPIEMMRPCEPQFKALGLGRESAAEDLLAAMVAHPILIERPIAIGAARAVIGRPPEAVLGVL</sequence>
<protein>
    <recommendedName>
        <fullName evidence="4">Arsenate reductase</fullName>
        <ecNumber evidence="4">1.20.4.1</ecNumber>
    </recommendedName>
</protein>